<feature type="chain" id="PRO_5040501783" evidence="1">
    <location>
        <begin position="26"/>
        <end position="133"/>
    </location>
</feature>
<dbReference type="Proteomes" id="UP000757232">
    <property type="component" value="Unassembled WGS sequence"/>
</dbReference>
<evidence type="ECO:0000256" key="1">
    <source>
        <dbReference type="SAM" id="SignalP"/>
    </source>
</evidence>
<gene>
    <name evidence="2" type="ORF">A7U60_g942</name>
</gene>
<feature type="signal peptide" evidence="1">
    <location>
        <begin position="1"/>
        <end position="25"/>
    </location>
</feature>
<keyword evidence="3" id="KW-1185">Reference proteome</keyword>
<name>A0A9Q5I518_SANBA</name>
<comment type="caution">
    <text evidence="2">The sequence shown here is derived from an EMBL/GenBank/DDBJ whole genome shotgun (WGS) entry which is preliminary data.</text>
</comment>
<evidence type="ECO:0000313" key="3">
    <source>
        <dbReference type="Proteomes" id="UP000757232"/>
    </source>
</evidence>
<organism evidence="2 3">
    <name type="scientific">Sanghuangporus baumii</name>
    <name type="common">Phellinus baumii</name>
    <dbReference type="NCBI Taxonomy" id="108892"/>
    <lineage>
        <taxon>Eukaryota</taxon>
        <taxon>Fungi</taxon>
        <taxon>Dikarya</taxon>
        <taxon>Basidiomycota</taxon>
        <taxon>Agaricomycotina</taxon>
        <taxon>Agaricomycetes</taxon>
        <taxon>Hymenochaetales</taxon>
        <taxon>Hymenochaetaceae</taxon>
        <taxon>Sanghuangporus</taxon>
    </lineage>
</organism>
<protein>
    <submittedName>
        <fullName evidence="2">Uncharacterized protein</fullName>
    </submittedName>
</protein>
<evidence type="ECO:0000313" key="2">
    <source>
        <dbReference type="EMBL" id="OCB91798.1"/>
    </source>
</evidence>
<keyword evidence="1" id="KW-0732">Signal</keyword>
<dbReference type="AlphaFoldDB" id="A0A9Q5I518"/>
<reference evidence="2" key="1">
    <citation type="submission" date="2016-06" db="EMBL/GenBank/DDBJ databases">
        <title>Draft Genome sequence of the fungus Inonotus baumii.</title>
        <authorList>
            <person name="Zhu H."/>
            <person name="Lin W."/>
        </authorList>
    </citation>
    <scope>NUCLEOTIDE SEQUENCE</scope>
    <source>
        <strain evidence="2">821</strain>
    </source>
</reference>
<dbReference type="EMBL" id="LNZH02000063">
    <property type="protein sequence ID" value="OCB91798.1"/>
    <property type="molecule type" value="Genomic_DNA"/>
</dbReference>
<accession>A0A9Q5I518</accession>
<sequence length="133" mass="14270">MKFLKPLTGIVAFAASTMVTSPAEGIEVSSTSFGLIPSNSLSQGECIRLGLDWDGKTSSFGLFRLRVCNSHFLPFVSVDVFSAANTTVTRKTGYSLLLVMQQAGSGPTTHGMTDLEHLNAHRPAKCLLTARYS</sequence>
<proteinExistence type="predicted"/>